<sequence>MPAHRAGAPVVKIQLHQVGVNGPHPADGIDQFFFVRQGDVQIILCIGDVLRRQQCVDGPAHLAHVVQRRQRQQLDFYLFARRAKGDQRGAFVVAHL</sequence>
<organism evidence="1">
    <name type="scientific">bioreactor metagenome</name>
    <dbReference type="NCBI Taxonomy" id="1076179"/>
    <lineage>
        <taxon>unclassified sequences</taxon>
        <taxon>metagenomes</taxon>
        <taxon>ecological metagenomes</taxon>
    </lineage>
</organism>
<dbReference type="EMBL" id="VSSQ01053283">
    <property type="protein sequence ID" value="MPN07324.1"/>
    <property type="molecule type" value="Genomic_DNA"/>
</dbReference>
<dbReference type="AlphaFoldDB" id="A0A645F3Y9"/>
<name>A0A645F3Y9_9ZZZZ</name>
<gene>
    <name evidence="1" type="ORF">SDC9_154590</name>
</gene>
<reference evidence="1" key="1">
    <citation type="submission" date="2019-08" db="EMBL/GenBank/DDBJ databases">
        <authorList>
            <person name="Kucharzyk K."/>
            <person name="Murdoch R.W."/>
            <person name="Higgins S."/>
            <person name="Loffler F."/>
        </authorList>
    </citation>
    <scope>NUCLEOTIDE SEQUENCE</scope>
</reference>
<proteinExistence type="predicted"/>
<comment type="caution">
    <text evidence="1">The sequence shown here is derived from an EMBL/GenBank/DDBJ whole genome shotgun (WGS) entry which is preliminary data.</text>
</comment>
<accession>A0A645F3Y9</accession>
<protein>
    <submittedName>
        <fullName evidence="1">Uncharacterized protein</fullName>
    </submittedName>
</protein>
<evidence type="ECO:0000313" key="1">
    <source>
        <dbReference type="EMBL" id="MPN07324.1"/>
    </source>
</evidence>